<dbReference type="PANTHER" id="PTHR36844">
    <property type="entry name" value="PROTEASE PRSW"/>
    <property type="match status" value="1"/>
</dbReference>
<dbReference type="GO" id="GO:0005886">
    <property type="term" value="C:plasma membrane"/>
    <property type="evidence" value="ECO:0007669"/>
    <property type="project" value="UniProtKB-SubCell"/>
</dbReference>
<dbReference type="RefSeq" id="WP_096466615.1">
    <property type="nucleotide sequence ID" value="NZ_AP017312.1"/>
</dbReference>
<organism evidence="12 13">
    <name type="scientific">Aneurinibacillus soli</name>
    <dbReference type="NCBI Taxonomy" id="1500254"/>
    <lineage>
        <taxon>Bacteria</taxon>
        <taxon>Bacillati</taxon>
        <taxon>Bacillota</taxon>
        <taxon>Bacilli</taxon>
        <taxon>Bacillales</taxon>
        <taxon>Paenibacillaceae</taxon>
        <taxon>Aneurinibacillus group</taxon>
        <taxon>Aneurinibacillus</taxon>
    </lineage>
</organism>
<dbReference type="KEGG" id="asoc:CB4_03098"/>
<evidence type="ECO:0000256" key="11">
    <source>
        <dbReference type="PIRNR" id="PIRNR016933"/>
    </source>
</evidence>
<dbReference type="GO" id="GO:0006508">
    <property type="term" value="P:proteolysis"/>
    <property type="evidence" value="ECO:0007669"/>
    <property type="project" value="UniProtKB-KW"/>
</dbReference>
<keyword evidence="8" id="KW-1133">Transmembrane helix</keyword>
<comment type="similarity">
    <text evidence="2 11">Belongs to the protease PrsW family.</text>
</comment>
<dbReference type="PIRSF" id="PIRSF016933">
    <property type="entry name" value="PrsW"/>
    <property type="match status" value="1"/>
</dbReference>
<evidence type="ECO:0000256" key="6">
    <source>
        <dbReference type="ARBA" id="ARBA00022692"/>
    </source>
</evidence>
<evidence type="ECO:0000256" key="5">
    <source>
        <dbReference type="ARBA" id="ARBA00022670"/>
    </source>
</evidence>
<dbReference type="OrthoDB" id="5504276at2"/>
<evidence type="ECO:0000256" key="3">
    <source>
        <dbReference type="ARBA" id="ARBA00018997"/>
    </source>
</evidence>
<evidence type="ECO:0000313" key="12">
    <source>
        <dbReference type="EMBL" id="BAU28921.1"/>
    </source>
</evidence>
<sequence length="232" mass="26556">MLATMGAAIAPGIAILSYFYLKDKYEIEPLHMVVKMFIIGLLLVFPVMVVQFGFQEELQLGVFAQSYVLAGFLEEFFKWFIIYYTVYQHVEFDEPYDGIVYAVAVSLGFATLENFFYLREHGGAAAAFYRALLPVSGHGLFGVLMGYYFGKAKFSVGRTRRRLYLVISLALPVMLHGTYDFILLMQQPIWPWLMVPFMLFLWLLALNLSRVALNRSMAAAFGAHYEKEVEKI</sequence>
<protein>
    <recommendedName>
        <fullName evidence="3 11">Protease PrsW</fullName>
        <ecNumber evidence="11">3.4.-.-</ecNumber>
    </recommendedName>
    <alternativeName>
        <fullName evidence="10 11">Protease responsible for activating sigma-W</fullName>
    </alternativeName>
</protein>
<dbReference type="GO" id="GO:0008233">
    <property type="term" value="F:peptidase activity"/>
    <property type="evidence" value="ECO:0007669"/>
    <property type="project" value="UniProtKB-KW"/>
</dbReference>
<comment type="subcellular location">
    <subcellularLocation>
        <location evidence="1">Cell membrane</location>
        <topology evidence="1">Multi-pass membrane protein</topology>
    </subcellularLocation>
</comment>
<dbReference type="PANTHER" id="PTHR36844:SF1">
    <property type="entry name" value="PROTEASE PRSW"/>
    <property type="match status" value="1"/>
</dbReference>
<dbReference type="InterPro" id="IPR026898">
    <property type="entry name" value="PrsW"/>
</dbReference>
<evidence type="ECO:0000256" key="10">
    <source>
        <dbReference type="ARBA" id="ARBA00030345"/>
    </source>
</evidence>
<name>A0A0U4WK91_9BACL</name>
<keyword evidence="5 11" id="KW-0645">Protease</keyword>
<comment type="function">
    <text evidence="11">Involved in the degradation of specific anti-sigma factors.</text>
</comment>
<evidence type="ECO:0000313" key="13">
    <source>
        <dbReference type="Proteomes" id="UP000217696"/>
    </source>
</evidence>
<evidence type="ECO:0000256" key="1">
    <source>
        <dbReference type="ARBA" id="ARBA00004651"/>
    </source>
</evidence>
<dbReference type="EC" id="3.4.-.-" evidence="11"/>
<dbReference type="AlphaFoldDB" id="A0A0U4WK91"/>
<evidence type="ECO:0000256" key="4">
    <source>
        <dbReference type="ARBA" id="ARBA00022475"/>
    </source>
</evidence>
<dbReference type="InterPro" id="IPR023596">
    <property type="entry name" value="Peptidase_PrsW_arch/bac"/>
</dbReference>
<keyword evidence="7 11" id="KW-0378">Hydrolase</keyword>
<keyword evidence="13" id="KW-1185">Reference proteome</keyword>
<gene>
    <name evidence="12" type="primary">prsW</name>
    <name evidence="12" type="ORF">CB4_03098</name>
</gene>
<dbReference type="EMBL" id="AP017312">
    <property type="protein sequence ID" value="BAU28921.1"/>
    <property type="molecule type" value="Genomic_DNA"/>
</dbReference>
<dbReference type="Proteomes" id="UP000217696">
    <property type="component" value="Chromosome"/>
</dbReference>
<dbReference type="Pfam" id="PF13367">
    <property type="entry name" value="PrsW-protease"/>
    <property type="match status" value="1"/>
</dbReference>
<evidence type="ECO:0000256" key="2">
    <source>
        <dbReference type="ARBA" id="ARBA00009165"/>
    </source>
</evidence>
<reference evidence="12 13" key="1">
    <citation type="submission" date="2015-12" db="EMBL/GenBank/DDBJ databases">
        <title>Genome sequence of Aneurinibacillus soli.</title>
        <authorList>
            <person name="Lee J.S."/>
            <person name="Lee K.C."/>
            <person name="Kim K.K."/>
            <person name="Lee B.W."/>
        </authorList>
    </citation>
    <scope>NUCLEOTIDE SEQUENCE [LARGE SCALE GENOMIC DNA]</scope>
    <source>
        <strain evidence="12 13">CB4</strain>
    </source>
</reference>
<accession>A0A0U4WK91</accession>
<evidence type="ECO:0000256" key="8">
    <source>
        <dbReference type="ARBA" id="ARBA00022989"/>
    </source>
</evidence>
<evidence type="ECO:0000256" key="9">
    <source>
        <dbReference type="ARBA" id="ARBA00023136"/>
    </source>
</evidence>
<keyword evidence="4 11" id="KW-1003">Cell membrane</keyword>
<dbReference type="NCBIfam" id="NF033739">
    <property type="entry name" value="intramemb_PrsW"/>
    <property type="match status" value="1"/>
</dbReference>
<keyword evidence="6" id="KW-0812">Transmembrane</keyword>
<keyword evidence="9 11" id="KW-0472">Membrane</keyword>
<evidence type="ECO:0000256" key="7">
    <source>
        <dbReference type="ARBA" id="ARBA00022801"/>
    </source>
</evidence>
<proteinExistence type="inferred from homology"/>